<keyword evidence="3" id="KW-1185">Reference proteome</keyword>
<evidence type="ECO:0000313" key="3">
    <source>
        <dbReference type="Proteomes" id="UP000075883"/>
    </source>
</evidence>
<organism evidence="2 3">
    <name type="scientific">Anopheles culicifacies</name>
    <dbReference type="NCBI Taxonomy" id="139723"/>
    <lineage>
        <taxon>Eukaryota</taxon>
        <taxon>Metazoa</taxon>
        <taxon>Ecdysozoa</taxon>
        <taxon>Arthropoda</taxon>
        <taxon>Hexapoda</taxon>
        <taxon>Insecta</taxon>
        <taxon>Pterygota</taxon>
        <taxon>Neoptera</taxon>
        <taxon>Endopterygota</taxon>
        <taxon>Diptera</taxon>
        <taxon>Nematocera</taxon>
        <taxon>Culicoidea</taxon>
        <taxon>Culicidae</taxon>
        <taxon>Anophelinae</taxon>
        <taxon>Anopheles</taxon>
        <taxon>culicifacies species complex</taxon>
    </lineage>
</organism>
<dbReference type="EnsemblMetazoa" id="ACUA027439-RA">
    <property type="protein sequence ID" value="ACUA027439-PA"/>
    <property type="gene ID" value="ACUA027439"/>
</dbReference>
<protein>
    <submittedName>
        <fullName evidence="2">Uncharacterized protein</fullName>
    </submittedName>
</protein>
<evidence type="ECO:0000313" key="2">
    <source>
        <dbReference type="EnsemblMetazoa" id="ACUA027439-PA"/>
    </source>
</evidence>
<dbReference type="Proteomes" id="UP000075883">
    <property type="component" value="Unassembled WGS sequence"/>
</dbReference>
<name>A0A182MVR4_9DIPT</name>
<dbReference type="PANTHER" id="PTHR15261:SF4">
    <property type="entry name" value="THROMBOSPONDIN-TYPE LAMININ G DOMAIN AND EAR REPEAT-CONTAINING PROTEIN"/>
    <property type="match status" value="1"/>
</dbReference>
<dbReference type="EMBL" id="AXCM01000907">
    <property type="status" value="NOT_ANNOTATED_CDS"/>
    <property type="molecule type" value="Genomic_DNA"/>
</dbReference>
<reference evidence="2" key="2">
    <citation type="submission" date="2020-05" db="UniProtKB">
        <authorList>
            <consortium name="EnsemblMetazoa"/>
        </authorList>
    </citation>
    <scope>IDENTIFICATION</scope>
    <source>
        <strain evidence="2">A-37</strain>
    </source>
</reference>
<dbReference type="GO" id="GO:0007165">
    <property type="term" value="P:signal transduction"/>
    <property type="evidence" value="ECO:0007669"/>
    <property type="project" value="TreeGrafter"/>
</dbReference>
<feature type="region of interest" description="Disordered" evidence="1">
    <location>
        <begin position="386"/>
        <end position="406"/>
    </location>
</feature>
<dbReference type="PANTHER" id="PTHR15261">
    <property type="entry name" value="THROMBOSPONDIN-TYPE LAMININ G DOMAIN AND EAR REPEAT-CONTAINING"/>
    <property type="match status" value="1"/>
</dbReference>
<dbReference type="VEuPathDB" id="VectorBase:ACUA027439"/>
<reference evidence="3" key="1">
    <citation type="submission" date="2013-09" db="EMBL/GenBank/DDBJ databases">
        <title>The Genome Sequence of Anopheles culicifacies species A.</title>
        <authorList>
            <consortium name="The Broad Institute Genomics Platform"/>
            <person name="Neafsey D.E."/>
            <person name="Besansky N."/>
            <person name="Howell P."/>
            <person name="Walton C."/>
            <person name="Young S.K."/>
            <person name="Zeng Q."/>
            <person name="Gargeya S."/>
            <person name="Fitzgerald M."/>
            <person name="Haas B."/>
            <person name="Abouelleil A."/>
            <person name="Allen A.W."/>
            <person name="Alvarado L."/>
            <person name="Arachchi H.M."/>
            <person name="Berlin A.M."/>
            <person name="Chapman S.B."/>
            <person name="Gainer-Dewar J."/>
            <person name="Goldberg J."/>
            <person name="Griggs A."/>
            <person name="Gujja S."/>
            <person name="Hansen M."/>
            <person name="Howarth C."/>
            <person name="Imamovic A."/>
            <person name="Ireland A."/>
            <person name="Larimer J."/>
            <person name="McCowan C."/>
            <person name="Murphy C."/>
            <person name="Pearson M."/>
            <person name="Poon T.W."/>
            <person name="Priest M."/>
            <person name="Roberts A."/>
            <person name="Saif S."/>
            <person name="Shea T."/>
            <person name="Sisk P."/>
            <person name="Sykes S."/>
            <person name="Wortman J."/>
            <person name="Nusbaum C."/>
            <person name="Birren B."/>
        </authorList>
    </citation>
    <scope>NUCLEOTIDE SEQUENCE [LARGE SCALE GENOMIC DNA]</scope>
    <source>
        <strain evidence="3">A-37</strain>
    </source>
</reference>
<proteinExistence type="predicted"/>
<accession>A0A182MVR4</accession>
<evidence type="ECO:0000256" key="1">
    <source>
        <dbReference type="SAM" id="MobiDB-lite"/>
    </source>
</evidence>
<sequence length="2137" mass="240865">MFENAQHPTRASQHRYQPTGVVRAKGRHIHNNISAKPLLDPPDDDTLVAGGNSSITADCVNSFDDLSEFQLLKEIYRLNLIQDYADKAVHGQDEVEQLLEQRIQSFVRERTERMHSDGKRTRRDANDAAIEADTAEARQFYLKGFRERGQVPVNFPVDICLLRVGKSIFAAALHQSETSNRTMNATAVSFYRRVKGKFEKYHEHQTVTARYFDCVSIAHLGFVAVVNYHDQELNVFAEGSPVFQIHEDGKTELVQTFGQPNQNTVHLWVHGKHVYLTHTYINLDDSRSNVCPLYRWAGYYFDVVDHMPCYNSVHIEAFSIEQQMFVAVANQMSPVQGKDTFSDIFLLNPDTQKLVLHQRIYIYSVSDIAYFYLEARERREHFLVTGNSHDADGGKDGGSGTSASRSHNVDQNSIVYKFVDGYFVPFQNLELTSVKMFLPVVHENGQFLLLVLCHDQPLLIYEYDGWKFVPSRIDYTGEAFAAGVSHMRVYRHIVNASVIVIANSNLFGKSINLFTPQYGVQNDLRQVYAHFIEWCERMHEQIAQVNLGELYNELISLPDSSPEGAHVVQKDLEIQDSSVQSITTKAIHTKHLLVDEALLSYLIEVNEYVQRVKQKMDTVEQTIQGSVLTNDTVRWNGDLAISELIAPAGQMRQLDVKVLNNAAHKTRHTTDVQQGDVVEDDMIEVDRLIVDRIVDVQFFNGHAADSLLLVDDPPAKWKDLSLTAKKVVVGGNLFVNKLIDGIFFHPGNVLLPGVNQIFSAKSLMVKDLSVNRLMSNRLNSTETASVQRMMDQSRTLLAKARGAMPQEYGSDFETIDTDELKLTGLLNDVDPRALVEQVLQENAADQQFSGKLVVDQITAHNIAAVDGKLSGVEIGNIALTTGEQQIVQDLQFVQPMLVDSLFLQDRLNHIPVMEGKLQVLQVASDEVQSITGTKTFDYVTLLKPIELQGKINGESLNKMNPIMTVGDDIVLQGDYTIYGNVSFNGPLWAHNILSAGGVQHLHRLTTHGLHLSMAPSPGQVIKFLQPVFVEHLHADKINELDVNDLVPQAAGEVQYITGRKTFVAELKIDGVADANEINKVDLNLLNRTILRRTGPEQTIEGTIHFDTIVAPIVHSKNVLFESKRIDHLLRLDIPQNVSAPVRFENCTVYVGNSVVAQEIRADNRSTVYGYNLEHLLHDTLAFGADESTLPSVEGPKSFRNLTIGRLVMRDEATLNAIPVENLKHILAAGDNRTIIKNEPYNFQSDITVNHLLFEGSINGIPKDKFCRAWLMYNGNQTFTVEQTFDHIVTDQLYVSGKLNGITMEHLVENAYRTDREEYIERAVFHQGIVTYEPSTVGGLVSGFNLSSDILLKHSPEIQTLDMVHVPGALEAKGELHILSQLNGINFPKMMEFFTPLEKGATQESAPVDIDVHGNVYFEHDPTVIHLNGHNVQKLNGEVWLAHRPTVLTGRYHFESVEFHKAIHSKNKPVNHLHWNEVEARCLSGKRAQNITAPLEFRGEVTVRAGAIFQDIHLQGTLKSTKSSPGINVQEYDKYALRYHEPQEISGKWQFHDVEVHGDFNPKTLNGYNVETDLLRVDVPSGNFTAQKRFRELHVESIVCAPPCVIQGVDMDEWYANGLRLRGNQTIEGTLHIKDGIITGNLEVLGTVNGMQFDAEHLLLKSVPQHVNGTLRLVTKFPKENKIFPLVFESLNAKAINEKDVETFMNNIALISQKPLVVNIPVTLVEPLEAEETVLEGDMLFGTNVTHLLQSTSYHEDISMLASQVRSLNSVNDKLAQSVIENSPVFSHFDRMKPLAVQAVRMLVLTVSLHSGAMDLVAVHSVDGNRHSAIDFYHWSDKKSTLIPAKAFPSIVARDRTIVNMKRLNMGPRQHLFVEFLEHGSNAYVQQILDVNSDTASTYKFVPLYVMNSTRARDVIWMKIVNLDCIVMYTKGSMGLEVRCLREHNLVQILEVRQIEETVVPLQIIALENHLIILDNSERIQVWRSTASFYLKHHQTISVSHPSYLSVARYENQLMLAINSEHTPNTAHHGSIEIWRKALTANATFVQHQLILTKLPKQLQFSVLPSKEMLLYTLTENWLHPLVVYRYEGVTGFREILTTNTIRQNAKRMSVLKLRLARKEIIAIVGPESTDFVEVVFV</sequence>